<name>A0A2W1BR09_HELAM</name>
<organism evidence="11 12">
    <name type="scientific">Helicoverpa armigera</name>
    <name type="common">Cotton bollworm</name>
    <name type="synonym">Heliothis armigera</name>
    <dbReference type="NCBI Taxonomy" id="29058"/>
    <lineage>
        <taxon>Eukaryota</taxon>
        <taxon>Metazoa</taxon>
        <taxon>Ecdysozoa</taxon>
        <taxon>Arthropoda</taxon>
        <taxon>Hexapoda</taxon>
        <taxon>Insecta</taxon>
        <taxon>Pterygota</taxon>
        <taxon>Neoptera</taxon>
        <taxon>Endopterygota</taxon>
        <taxon>Lepidoptera</taxon>
        <taxon>Glossata</taxon>
        <taxon>Ditrysia</taxon>
        <taxon>Noctuoidea</taxon>
        <taxon>Noctuidae</taxon>
        <taxon>Heliothinae</taxon>
        <taxon>Helicoverpa</taxon>
    </lineage>
</organism>
<dbReference type="GO" id="GO:0003677">
    <property type="term" value="F:DNA binding"/>
    <property type="evidence" value="ECO:0007669"/>
    <property type="project" value="UniProtKB-KW"/>
</dbReference>
<evidence type="ECO:0000256" key="3">
    <source>
        <dbReference type="ARBA" id="ARBA00012891"/>
    </source>
</evidence>
<keyword evidence="4 8" id="KW-0799">Topoisomerase</keyword>
<comment type="function">
    <text evidence="8">Introduces a single-strand break via transesterification at a target site in duplex DNA. Releases the supercoiling and torsional tension of DNA introduced during the DNA replication and transcription by transiently cleaving and rejoining one strand of the DNA duplex. The scissile phosphodiester is attacked by the catalytic tyrosine of the enzyme, resulting in the formation of a DNA-(5'-phosphotyrosyl)-enzyme intermediate and the expulsion of a 3'-OH DNA strand.</text>
</comment>
<feature type="domain" description="Topo IA-type catalytic" evidence="10">
    <location>
        <begin position="170"/>
        <end position="592"/>
    </location>
</feature>
<dbReference type="PANTHER" id="PTHR11390">
    <property type="entry name" value="PROKARYOTIC DNA TOPOISOMERASE"/>
    <property type="match status" value="1"/>
</dbReference>
<dbReference type="FunFam" id="1.10.290.10:FF:000001">
    <property type="entry name" value="DNA topoisomerase"/>
    <property type="match status" value="1"/>
</dbReference>
<dbReference type="CDD" id="cd03362">
    <property type="entry name" value="TOPRIM_TopoIA_TopoIII"/>
    <property type="match status" value="1"/>
</dbReference>
<gene>
    <name evidence="11" type="primary">HaOG203242</name>
    <name evidence="11" type="ORF">B5X24_HaOG203242</name>
</gene>
<evidence type="ECO:0000259" key="10">
    <source>
        <dbReference type="PROSITE" id="PS52039"/>
    </source>
</evidence>
<dbReference type="PRINTS" id="PR00417">
    <property type="entry name" value="PRTPISMRASEI"/>
</dbReference>
<dbReference type="Pfam" id="PF01751">
    <property type="entry name" value="Toprim"/>
    <property type="match status" value="1"/>
</dbReference>
<dbReference type="InterPro" id="IPR003602">
    <property type="entry name" value="Topo_IA_DNA-bd_dom"/>
</dbReference>
<dbReference type="SMART" id="SM00436">
    <property type="entry name" value="TOP1Bc"/>
    <property type="match status" value="1"/>
</dbReference>
<sequence>MKTALMVAEKPSLAQNVANLLSNGKCSTTKASNNACNIHEWNGTFKNEPVRFKMTSVCGHVMSLDFTGKYNNWDKVDPVELFSCPTEKKEAMPRLRIPALLAQESKSCDYLILWLDCDKEGENICFEVMNCVQQYMKGDIFSPLVTYRAKFSAITEKDIKAAMLNLGRPNENESRSVDARQELDLRIGCAFTRFQTKYFQGRYGDLDASLISYGPCQTPTLGFCVQRHDEIQTFKPETYWVLRVTASTSEGRELPLEWKRVRSFEKDIANMFLAGIKEIKEAVVVNIQAKEKVKPRPVALNTVELMRVASAGLGMGPHHAMQVAERLYTQGYISYPRTETTSYPENYDLMGTLRQQQNSNKWGAEVRAIIANGINRPKKGHDAGDHPPITPMRPAVESDLEGDAWRIYDYVTRHFIATLSRDCKYLSTAITFQIGSETFKYTGNTLVDAGYTEIMHWQAFGKDEFVPLLNVDDVLRAHDHRLVECQTSPPDYLTESEVITLMEKHGIGTDASIPVHINNICQRNYVTVGSGRRLVPTNLGIVLVHGYQKIDPELVLPTMRSALEEQLNLIAIGRADFHAVLTHTTEIFRRKFQYFVRSIEAMDQLFEVNFSSLKTSGKALSRCGKCRRYMRYIQAKPARLHCSHCDDTYGLPQNGTVRIYRELKDMKKGFGCNSCTHPTCPYGVNSTGVSGCVECESGVLVLDPSAPKWKLACNRCDVIINVFEDATRVTVCDTACSACGAQQVTVEYRAERTRLPAAITEMTACLYCEPTFSALCGTQQVTVEYRAERTRLPAAITEMTACLYCEPTFSALVEKHRAVASRAAVSRGRGGRARGNKHKNKQPKDKMAQLAAYFV</sequence>
<dbReference type="SMART" id="SM00437">
    <property type="entry name" value="TOP1Ac"/>
    <property type="match status" value="1"/>
</dbReference>
<dbReference type="GO" id="GO:0006265">
    <property type="term" value="P:DNA topological change"/>
    <property type="evidence" value="ECO:0007669"/>
    <property type="project" value="InterPro"/>
</dbReference>
<dbReference type="Gene3D" id="1.10.460.10">
    <property type="entry name" value="Topoisomerase I, domain 2"/>
    <property type="match status" value="1"/>
</dbReference>
<keyword evidence="6 8" id="KW-0413">Isomerase</keyword>
<dbReference type="InterPro" id="IPR013497">
    <property type="entry name" value="Topo_IA_cen"/>
</dbReference>
<dbReference type="InterPro" id="IPR006171">
    <property type="entry name" value="TOPRIM_dom"/>
</dbReference>
<dbReference type="Proteomes" id="UP000249218">
    <property type="component" value="Unassembled WGS sequence"/>
</dbReference>
<comment type="similarity">
    <text evidence="2 8">Belongs to the type IA topoisomerase family.</text>
</comment>
<dbReference type="InterPro" id="IPR023405">
    <property type="entry name" value="Topo_IA_core_domain"/>
</dbReference>
<dbReference type="InterPro" id="IPR013824">
    <property type="entry name" value="Topo_IA_cen_sub1"/>
</dbReference>
<reference evidence="11 12" key="1">
    <citation type="journal article" date="2017" name="BMC Biol.">
        <title>Genomic innovations, transcriptional plasticity and gene loss underlying the evolution and divergence of two highly polyphagous and invasive Helicoverpa pest species.</title>
        <authorList>
            <person name="Pearce S.L."/>
            <person name="Clarke D.F."/>
            <person name="East P.D."/>
            <person name="Elfekih S."/>
            <person name="Gordon K.H."/>
            <person name="Jermiin L.S."/>
            <person name="McGaughran A."/>
            <person name="Oakeshott J.G."/>
            <person name="Papanikolaou A."/>
            <person name="Perera O.P."/>
            <person name="Rane R.V."/>
            <person name="Richards S."/>
            <person name="Tay W.T."/>
            <person name="Walsh T.K."/>
            <person name="Anderson A."/>
            <person name="Anderson C.J."/>
            <person name="Asgari S."/>
            <person name="Board P.G."/>
            <person name="Bretschneider A."/>
            <person name="Campbell P.M."/>
            <person name="Chertemps T."/>
            <person name="Christeller J.T."/>
            <person name="Coppin C.W."/>
            <person name="Downes S.J."/>
            <person name="Duan G."/>
            <person name="Farnsworth C.A."/>
            <person name="Good R.T."/>
            <person name="Han L.B."/>
            <person name="Han Y.C."/>
            <person name="Hatje K."/>
            <person name="Horne I."/>
            <person name="Huang Y.P."/>
            <person name="Hughes D.S."/>
            <person name="Jacquin-Joly E."/>
            <person name="James W."/>
            <person name="Jhangiani S."/>
            <person name="Kollmar M."/>
            <person name="Kuwar S.S."/>
            <person name="Li S."/>
            <person name="Liu N.Y."/>
            <person name="Maibeche M.T."/>
            <person name="Miller J.R."/>
            <person name="Montagne N."/>
            <person name="Perry T."/>
            <person name="Qu J."/>
            <person name="Song S.V."/>
            <person name="Sutton G.G."/>
            <person name="Vogel H."/>
            <person name="Walenz B.P."/>
            <person name="Xu W."/>
            <person name="Zhang H.J."/>
            <person name="Zou Z."/>
            <person name="Batterham P."/>
            <person name="Edwards O.R."/>
            <person name="Feyereisen R."/>
            <person name="Gibbs R.A."/>
            <person name="Heckel D.G."/>
            <person name="McGrath A."/>
            <person name="Robin C."/>
            <person name="Scherer S.E."/>
            <person name="Worley K.C."/>
            <person name="Wu Y.D."/>
        </authorList>
    </citation>
    <scope>NUCLEOTIDE SEQUENCE [LARGE SCALE GENOMIC DNA]</scope>
    <source>
        <strain evidence="11">Harm_GR_Male_#8</strain>
        <tissue evidence="11">Whole organism</tissue>
    </source>
</reference>
<dbReference type="Gene3D" id="2.70.20.10">
    <property type="entry name" value="Topoisomerase I, domain 3"/>
    <property type="match status" value="1"/>
</dbReference>
<dbReference type="CDD" id="cd00186">
    <property type="entry name" value="TOP1Ac"/>
    <property type="match status" value="1"/>
</dbReference>
<dbReference type="InterPro" id="IPR000380">
    <property type="entry name" value="Topo_IA"/>
</dbReference>
<dbReference type="FunFam" id="3.40.50.140:FF:000002">
    <property type="entry name" value="DNA topoisomerase"/>
    <property type="match status" value="1"/>
</dbReference>
<keyword evidence="12" id="KW-1185">Reference proteome</keyword>
<evidence type="ECO:0000256" key="5">
    <source>
        <dbReference type="ARBA" id="ARBA00023125"/>
    </source>
</evidence>
<dbReference type="InterPro" id="IPR013825">
    <property type="entry name" value="Topo_IA_cen_sub2"/>
</dbReference>
<protein>
    <recommendedName>
        <fullName evidence="3 8">DNA topoisomerase</fullName>
        <ecNumber evidence="3 8">5.6.2.1</ecNumber>
    </recommendedName>
</protein>
<dbReference type="EC" id="5.6.2.1" evidence="3 8"/>
<dbReference type="EMBL" id="KZ149927">
    <property type="protein sequence ID" value="PZC77529.1"/>
    <property type="molecule type" value="Genomic_DNA"/>
</dbReference>
<dbReference type="PROSITE" id="PS00396">
    <property type="entry name" value="TOPO_IA_1"/>
    <property type="match status" value="1"/>
</dbReference>
<dbReference type="OrthoDB" id="430051at2759"/>
<dbReference type="Gene3D" id="1.10.290.10">
    <property type="entry name" value="Topoisomerase I, domain 4"/>
    <property type="match status" value="1"/>
</dbReference>
<evidence type="ECO:0000313" key="12">
    <source>
        <dbReference type="Proteomes" id="UP000249218"/>
    </source>
</evidence>
<evidence type="ECO:0000313" key="11">
    <source>
        <dbReference type="EMBL" id="PZC77529.1"/>
    </source>
</evidence>
<dbReference type="SMART" id="SM00493">
    <property type="entry name" value="TOPRIM"/>
    <property type="match status" value="1"/>
</dbReference>
<dbReference type="SUPFAM" id="SSF56712">
    <property type="entry name" value="Prokaryotic type I DNA topoisomerase"/>
    <property type="match status" value="1"/>
</dbReference>
<dbReference type="Gene3D" id="3.40.50.140">
    <property type="match status" value="1"/>
</dbReference>
<evidence type="ECO:0000259" key="9">
    <source>
        <dbReference type="PROSITE" id="PS50880"/>
    </source>
</evidence>
<dbReference type="PROSITE" id="PS52039">
    <property type="entry name" value="TOPO_IA_2"/>
    <property type="match status" value="1"/>
</dbReference>
<proteinExistence type="inferred from homology"/>
<dbReference type="AlphaFoldDB" id="A0A2W1BR09"/>
<dbReference type="Pfam" id="PF01131">
    <property type="entry name" value="Topoisom_bac"/>
    <property type="match status" value="1"/>
</dbReference>
<dbReference type="PROSITE" id="PS50880">
    <property type="entry name" value="TOPRIM"/>
    <property type="match status" value="1"/>
</dbReference>
<dbReference type="GO" id="GO:0003917">
    <property type="term" value="F:DNA topoisomerase type I (single strand cut, ATP-independent) activity"/>
    <property type="evidence" value="ECO:0007669"/>
    <property type="project" value="UniProtKB-EC"/>
</dbReference>
<dbReference type="Pfam" id="PF23546">
    <property type="entry name" value="Zn_ribbon_TOP3B"/>
    <property type="match status" value="1"/>
</dbReference>
<dbReference type="InterPro" id="IPR013826">
    <property type="entry name" value="Topo_IA_cen_sub3"/>
</dbReference>
<accession>A0A2W1BR09</accession>
<dbReference type="GO" id="GO:0006281">
    <property type="term" value="P:DNA repair"/>
    <property type="evidence" value="ECO:0007669"/>
    <property type="project" value="TreeGrafter"/>
</dbReference>
<dbReference type="InterPro" id="IPR023406">
    <property type="entry name" value="Topo_IA_AS"/>
</dbReference>
<comment type="function">
    <text evidence="7">Releases the supercoiling and torsional tension of DNA introduced during the DNA replication and transcription by transiently cleaving and rejoining one strand of the DNA duplex. Introduces a single-strand break via transesterification at a target site in duplex DNA. The scissile phosphodiester is attacked by the catalytic tyrosine of the enzyme, resulting in the formation of a DNA-(5'-phosphotyrosyl)-enzyme intermediate and the expulsion of a 3'-OH DNA strand. The free DNA strand than undergoes passage around the unbroken strand thus removing DNA supercoils. Finally, in the religation step, the DNA 3'-OH attacks the covalent intermediate to expel the active-site tyrosine and restore the DNA phosphodiester backbone. Weakly relaxes negative supercoils and displays a distinct preference for binding single-stranded DNA.</text>
</comment>
<feature type="domain" description="Toprim" evidence="9">
    <location>
        <begin position="3"/>
        <end position="156"/>
    </location>
</feature>
<evidence type="ECO:0000256" key="8">
    <source>
        <dbReference type="RuleBase" id="RU362092"/>
    </source>
</evidence>
<dbReference type="GO" id="GO:0005634">
    <property type="term" value="C:nucleus"/>
    <property type="evidence" value="ECO:0007669"/>
    <property type="project" value="TreeGrafter"/>
</dbReference>
<evidence type="ECO:0000256" key="6">
    <source>
        <dbReference type="ARBA" id="ARBA00023235"/>
    </source>
</evidence>
<dbReference type="GO" id="GO:0006310">
    <property type="term" value="P:DNA recombination"/>
    <property type="evidence" value="ECO:0007669"/>
    <property type="project" value="TreeGrafter"/>
</dbReference>
<dbReference type="InterPro" id="IPR003601">
    <property type="entry name" value="Topo_IA_2"/>
</dbReference>
<evidence type="ECO:0000256" key="2">
    <source>
        <dbReference type="ARBA" id="ARBA00009446"/>
    </source>
</evidence>
<comment type="catalytic activity">
    <reaction evidence="1 8">
        <text>ATP-independent breakage of single-stranded DNA, followed by passage and rejoining.</text>
        <dbReference type="EC" id="5.6.2.1"/>
    </reaction>
</comment>
<dbReference type="InterPro" id="IPR034144">
    <property type="entry name" value="TOPRIM_TopoIII"/>
</dbReference>
<evidence type="ECO:0000256" key="1">
    <source>
        <dbReference type="ARBA" id="ARBA00000213"/>
    </source>
</evidence>
<dbReference type="InterPro" id="IPR056452">
    <property type="entry name" value="Zn_ribbon_TOP3B"/>
</dbReference>
<evidence type="ECO:0000256" key="4">
    <source>
        <dbReference type="ARBA" id="ARBA00023029"/>
    </source>
</evidence>
<dbReference type="PANTHER" id="PTHR11390:SF20">
    <property type="entry name" value="DNA TOPOISOMERASE 3-BETA-1"/>
    <property type="match status" value="1"/>
</dbReference>
<evidence type="ECO:0000256" key="7">
    <source>
        <dbReference type="ARBA" id="ARBA00056363"/>
    </source>
</evidence>
<keyword evidence="5 8" id="KW-0238">DNA-binding</keyword>